<evidence type="ECO:0000313" key="2">
    <source>
        <dbReference type="EMBL" id="SUI62883.1"/>
    </source>
</evidence>
<organism evidence="2 3">
    <name type="scientific">Shewanella morhuae</name>
    <dbReference type="NCBI Taxonomy" id="365591"/>
    <lineage>
        <taxon>Bacteria</taxon>
        <taxon>Pseudomonadati</taxon>
        <taxon>Pseudomonadota</taxon>
        <taxon>Gammaproteobacteria</taxon>
        <taxon>Alteromonadales</taxon>
        <taxon>Shewanellaceae</taxon>
        <taxon>Shewanella</taxon>
    </lineage>
</organism>
<name>A0A379ZJ10_9GAMM</name>
<feature type="transmembrane region" description="Helical" evidence="1">
    <location>
        <begin position="83"/>
        <end position="98"/>
    </location>
</feature>
<keyword evidence="1" id="KW-0472">Membrane</keyword>
<dbReference type="Proteomes" id="UP000255061">
    <property type="component" value="Unassembled WGS sequence"/>
</dbReference>
<reference evidence="2 3" key="1">
    <citation type="submission" date="2018-06" db="EMBL/GenBank/DDBJ databases">
        <authorList>
            <consortium name="Pathogen Informatics"/>
            <person name="Doyle S."/>
        </authorList>
    </citation>
    <scope>NUCLEOTIDE SEQUENCE [LARGE SCALE GENOMIC DNA]</scope>
    <source>
        <strain evidence="2 3">NCTC10736</strain>
    </source>
</reference>
<sequence length="99" mass="11468">MGVIMRQFAIHAREKITFSPALTLRFNQLLLFHSLMLLAISLFASRWFGQVSIIDLPLAWGLMLLLPIVLVLSLLLRHQVTRYSLNYLFGVWMLLWVLG</sequence>
<protein>
    <submittedName>
        <fullName evidence="2">Uncharacterized protein</fullName>
    </submittedName>
</protein>
<keyword evidence="1" id="KW-0812">Transmembrane</keyword>
<accession>A0A379ZJ10</accession>
<evidence type="ECO:0000256" key="1">
    <source>
        <dbReference type="SAM" id="Phobius"/>
    </source>
</evidence>
<dbReference type="EMBL" id="UGYV01000001">
    <property type="protein sequence ID" value="SUI62883.1"/>
    <property type="molecule type" value="Genomic_DNA"/>
</dbReference>
<keyword evidence="1" id="KW-1133">Transmembrane helix</keyword>
<proteinExistence type="predicted"/>
<evidence type="ECO:0000313" key="3">
    <source>
        <dbReference type="Proteomes" id="UP000255061"/>
    </source>
</evidence>
<feature type="transmembrane region" description="Helical" evidence="1">
    <location>
        <begin position="54"/>
        <end position="76"/>
    </location>
</feature>
<gene>
    <name evidence="2" type="ORF">NCTC10736_00620</name>
</gene>
<dbReference type="AlphaFoldDB" id="A0A379ZJ10"/>
<feature type="transmembrane region" description="Helical" evidence="1">
    <location>
        <begin position="29"/>
        <end position="48"/>
    </location>
</feature>